<dbReference type="SUPFAM" id="SSF111331">
    <property type="entry name" value="NAD kinase/diacylglycerol kinase-like"/>
    <property type="match status" value="1"/>
</dbReference>
<organism evidence="2 3">
    <name type="scientific">[Mycoplasma] phocae</name>
    <dbReference type="NCBI Taxonomy" id="142651"/>
    <lineage>
        <taxon>Bacteria</taxon>
        <taxon>Bacillati</taxon>
        <taxon>Mycoplasmatota</taxon>
        <taxon>Mycoplasmoidales</taxon>
        <taxon>Metamycoplasmataceae</taxon>
        <taxon>Metamycoplasma</taxon>
    </lineage>
</organism>
<evidence type="ECO:0000259" key="1">
    <source>
        <dbReference type="Pfam" id="PF19279"/>
    </source>
</evidence>
<feature type="domain" description="YegS/DAGK C-terminal" evidence="1">
    <location>
        <begin position="154"/>
        <end position="277"/>
    </location>
</feature>
<dbReference type="KEGG" id="mpho:DA803_01835"/>
<proteinExistence type="predicted"/>
<dbReference type="OrthoDB" id="9786026at2"/>
<evidence type="ECO:0000313" key="2">
    <source>
        <dbReference type="EMBL" id="AXE60825.1"/>
    </source>
</evidence>
<dbReference type="InterPro" id="IPR045540">
    <property type="entry name" value="YegS/DAGK_C"/>
</dbReference>
<evidence type="ECO:0000313" key="3">
    <source>
        <dbReference type="Proteomes" id="UP000252477"/>
    </source>
</evidence>
<name>A0A2Z5IQ35_9BACT</name>
<dbReference type="AlphaFoldDB" id="A0A2Z5IQ35"/>
<reference evidence="2 3" key="1">
    <citation type="submission" date="2018-05" db="EMBL/GenBank/DDBJ databases">
        <title>Annotation of the Mycoplasma phocidae genome.</title>
        <authorList>
            <person name="Brown D.R."/>
            <person name="Kutish G.F."/>
            <person name="Frasca S.Jr."/>
        </authorList>
    </citation>
    <scope>NUCLEOTIDE SEQUENCE [LARGE SCALE GENOMIC DNA]</scope>
    <source>
        <strain evidence="2 3">105</strain>
    </source>
</reference>
<dbReference type="Gene3D" id="2.60.200.40">
    <property type="match status" value="1"/>
</dbReference>
<dbReference type="RefSeq" id="WP_114190931.1">
    <property type="nucleotide sequence ID" value="NZ_CP029295.1"/>
</dbReference>
<sequence length="290" mass="34389">MIYIFYNSLSKVAKQTKRFNEIITKCIEAFNDYDIEKHDVAKVNNLKEIMHKCTENDKVVLIGDDMTFSNIVNLIYQIPHLPDIYAYKYGDKCDFLREISRLEKVNIVNERFFKINDYIKNLPVANYDINKRIFLNSIGISSDQSIWHFLRATQQDFKVLDYLSNLFHQIDDFRILNKCKIFVDGEEYYFNDVLFIMVMNGKYCESGVRIAPHANRKADYVNLIVVHNVTKVTLNMLLFAIYFGEHLRYRRYITEFKAKEIKIECPTIREIIIDGERCESGKIIKIKKHK</sequence>
<gene>
    <name evidence="2" type="ORF">DA803_01835</name>
</gene>
<dbReference type="InterPro" id="IPR016064">
    <property type="entry name" value="NAD/diacylglycerol_kinase_sf"/>
</dbReference>
<accession>A0A2Z5IQ35</accession>
<keyword evidence="3" id="KW-1185">Reference proteome</keyword>
<protein>
    <recommendedName>
        <fullName evidence="1">YegS/DAGK C-terminal domain-containing protein</fullName>
    </recommendedName>
</protein>
<dbReference type="Proteomes" id="UP000252477">
    <property type="component" value="Chromosome"/>
</dbReference>
<dbReference type="Pfam" id="PF19279">
    <property type="entry name" value="YegS_C"/>
    <property type="match status" value="1"/>
</dbReference>
<dbReference type="EMBL" id="CP029295">
    <property type="protein sequence ID" value="AXE60825.1"/>
    <property type="molecule type" value="Genomic_DNA"/>
</dbReference>